<name>A0A8S9IG75_BRACR</name>
<organism evidence="3 4">
    <name type="scientific">Brassica cretica</name>
    <name type="common">Mustard</name>
    <dbReference type="NCBI Taxonomy" id="69181"/>
    <lineage>
        <taxon>Eukaryota</taxon>
        <taxon>Viridiplantae</taxon>
        <taxon>Streptophyta</taxon>
        <taxon>Embryophyta</taxon>
        <taxon>Tracheophyta</taxon>
        <taxon>Spermatophyta</taxon>
        <taxon>Magnoliopsida</taxon>
        <taxon>eudicotyledons</taxon>
        <taxon>Gunneridae</taxon>
        <taxon>Pentapetalae</taxon>
        <taxon>rosids</taxon>
        <taxon>malvids</taxon>
        <taxon>Brassicales</taxon>
        <taxon>Brassicaceae</taxon>
        <taxon>Brassiceae</taxon>
        <taxon>Brassica</taxon>
    </lineage>
</organism>
<sequence length="398" mass="44811">MTRRLSPSQMSGAGLGIAAISYVVVDYMRYVSPSAHSRLQPVLWSVLVLAVVTRVPFYRHWPKELRAAIPFLASIVFLLGALLFEALCVRSVTAVLGLDWHRDFWGWQSPAGTSAEQPQIATMKEKPSYHPKRESRALQTQTVPTSLGVSEKRSTETKSFSLEICQGVGEICVYDHPGDEATLVKQMVSDRSKLALPEYHIDLILESSGVALLEPSRSIRRFLRFLQKPWQSPTGTSPEQPQIATMKEKPSYHPKRESRALQTQIVPTSLGVSEKRSTETKSFSLEFVRVGAVCVYDQPGDEATLVKQMVSDRTLPEYHIDIISESSGVALLETSKSIRRFLRFLQNPWKRGLEDSTVDLFCDVKRCDIYMYGFKDVWTYDATCADVWCTDVCTMDAT</sequence>
<accession>A0A8S9IG75</accession>
<evidence type="ECO:0000313" key="4">
    <source>
        <dbReference type="Proteomes" id="UP000712281"/>
    </source>
</evidence>
<feature type="compositionally biased region" description="Basic and acidic residues" evidence="1">
    <location>
        <begin position="125"/>
        <end position="136"/>
    </location>
</feature>
<keyword evidence="2" id="KW-1133">Transmembrane helix</keyword>
<feature type="region of interest" description="Disordered" evidence="1">
    <location>
        <begin position="230"/>
        <end position="260"/>
    </location>
</feature>
<feature type="compositionally biased region" description="Polar residues" evidence="1">
    <location>
        <begin position="230"/>
        <end position="243"/>
    </location>
</feature>
<keyword evidence="2" id="KW-0812">Transmembrane</keyword>
<comment type="caution">
    <text evidence="3">The sequence shown here is derived from an EMBL/GenBank/DDBJ whole genome shotgun (WGS) entry which is preliminary data.</text>
</comment>
<proteinExistence type="predicted"/>
<feature type="transmembrane region" description="Helical" evidence="2">
    <location>
        <begin position="42"/>
        <end position="58"/>
    </location>
</feature>
<feature type="compositionally biased region" description="Polar residues" evidence="1">
    <location>
        <begin position="137"/>
        <end position="148"/>
    </location>
</feature>
<evidence type="ECO:0000313" key="3">
    <source>
        <dbReference type="EMBL" id="KAF2568798.1"/>
    </source>
</evidence>
<protein>
    <submittedName>
        <fullName evidence="3">Uncharacterized protein</fullName>
    </submittedName>
</protein>
<evidence type="ECO:0000256" key="2">
    <source>
        <dbReference type="SAM" id="Phobius"/>
    </source>
</evidence>
<feature type="region of interest" description="Disordered" evidence="1">
    <location>
        <begin position="125"/>
        <end position="150"/>
    </location>
</feature>
<feature type="compositionally biased region" description="Basic and acidic residues" evidence="1">
    <location>
        <begin position="246"/>
        <end position="259"/>
    </location>
</feature>
<gene>
    <name evidence="3" type="ORF">F2Q68_00025139</name>
</gene>
<feature type="transmembrane region" description="Helical" evidence="2">
    <location>
        <begin position="65"/>
        <end position="84"/>
    </location>
</feature>
<dbReference type="AlphaFoldDB" id="A0A8S9IG75"/>
<dbReference type="EMBL" id="QGKW02001911">
    <property type="protein sequence ID" value="KAF2568798.1"/>
    <property type="molecule type" value="Genomic_DNA"/>
</dbReference>
<evidence type="ECO:0000256" key="1">
    <source>
        <dbReference type="SAM" id="MobiDB-lite"/>
    </source>
</evidence>
<reference evidence="3" key="1">
    <citation type="submission" date="2019-12" db="EMBL/GenBank/DDBJ databases">
        <title>Genome sequencing and annotation of Brassica cretica.</title>
        <authorList>
            <person name="Studholme D.J."/>
            <person name="Sarris P.F."/>
        </authorList>
    </citation>
    <scope>NUCLEOTIDE SEQUENCE</scope>
    <source>
        <strain evidence="3">PFS-001/15</strain>
        <tissue evidence="3">Leaf</tissue>
    </source>
</reference>
<dbReference type="Proteomes" id="UP000712281">
    <property type="component" value="Unassembled WGS sequence"/>
</dbReference>
<feature type="transmembrane region" description="Helical" evidence="2">
    <location>
        <begin position="12"/>
        <end position="30"/>
    </location>
</feature>
<keyword evidence="2" id="KW-0472">Membrane</keyword>